<feature type="non-terminal residue" evidence="1">
    <location>
        <position position="1"/>
    </location>
</feature>
<keyword evidence="2" id="KW-1185">Reference proteome</keyword>
<dbReference type="EMBL" id="JAMKFB020000015">
    <property type="protein sequence ID" value="KAL0173751.1"/>
    <property type="molecule type" value="Genomic_DNA"/>
</dbReference>
<evidence type="ECO:0000313" key="2">
    <source>
        <dbReference type="Proteomes" id="UP001529510"/>
    </source>
</evidence>
<evidence type="ECO:0000313" key="1">
    <source>
        <dbReference type="EMBL" id="KAL0173751.1"/>
    </source>
</evidence>
<organism evidence="1 2">
    <name type="scientific">Cirrhinus mrigala</name>
    <name type="common">Mrigala</name>
    <dbReference type="NCBI Taxonomy" id="683832"/>
    <lineage>
        <taxon>Eukaryota</taxon>
        <taxon>Metazoa</taxon>
        <taxon>Chordata</taxon>
        <taxon>Craniata</taxon>
        <taxon>Vertebrata</taxon>
        <taxon>Euteleostomi</taxon>
        <taxon>Actinopterygii</taxon>
        <taxon>Neopterygii</taxon>
        <taxon>Teleostei</taxon>
        <taxon>Ostariophysi</taxon>
        <taxon>Cypriniformes</taxon>
        <taxon>Cyprinidae</taxon>
        <taxon>Labeoninae</taxon>
        <taxon>Labeonini</taxon>
        <taxon>Cirrhinus</taxon>
    </lineage>
</organism>
<proteinExistence type="predicted"/>
<feature type="non-terminal residue" evidence="1">
    <location>
        <position position="153"/>
    </location>
</feature>
<comment type="caution">
    <text evidence="1">The sequence shown here is derived from an EMBL/GenBank/DDBJ whole genome shotgun (WGS) entry which is preliminary data.</text>
</comment>
<dbReference type="Proteomes" id="UP001529510">
    <property type="component" value="Unassembled WGS sequence"/>
</dbReference>
<reference evidence="1 2" key="1">
    <citation type="submission" date="2024-05" db="EMBL/GenBank/DDBJ databases">
        <title>Genome sequencing and assembly of Indian major carp, Cirrhinus mrigala (Hamilton, 1822).</title>
        <authorList>
            <person name="Mohindra V."/>
            <person name="Chowdhury L.M."/>
            <person name="Lal K."/>
            <person name="Jena J.K."/>
        </authorList>
    </citation>
    <scope>NUCLEOTIDE SEQUENCE [LARGE SCALE GENOMIC DNA]</scope>
    <source>
        <strain evidence="1">CM1030</strain>
        <tissue evidence="1">Blood</tissue>
    </source>
</reference>
<protein>
    <submittedName>
        <fullName evidence="1">Uncharacterized protein</fullName>
    </submittedName>
</protein>
<sequence>KLSIEHITDILHIPAASVWFTYSLPKIIPITNNENGTINDRVLHLEAKLSVVCLVNVKFGEMRLYGLLLLCLSFWTSHSVFKIPLKMFAGKFNASVQLDIRSLRQNESSAENGLSLASDPAGIVNFLDMINNLKGDSGRGYYMQMVIGTPGQT</sequence>
<accession>A0ABD0PK24</accession>
<dbReference type="AlphaFoldDB" id="A0ABD0PK24"/>
<name>A0ABD0PK24_CIRMR</name>
<gene>
    <name evidence="1" type="ORF">M9458_029719</name>
</gene>